<dbReference type="AlphaFoldDB" id="A0A7J8FJ05"/>
<protein>
    <submittedName>
        <fullName evidence="2">Uncharacterized protein</fullName>
    </submittedName>
</protein>
<reference evidence="2 3" key="1">
    <citation type="journal article" date="2020" name="Nature">
        <title>Six reference-quality genomes reveal evolution of bat adaptations.</title>
        <authorList>
            <person name="Jebb D."/>
            <person name="Huang Z."/>
            <person name="Pippel M."/>
            <person name="Hughes G.M."/>
            <person name="Lavrichenko K."/>
            <person name="Devanna P."/>
            <person name="Winkler S."/>
            <person name="Jermiin L.S."/>
            <person name="Skirmuntt E.C."/>
            <person name="Katzourakis A."/>
            <person name="Burkitt-Gray L."/>
            <person name="Ray D.A."/>
            <person name="Sullivan K.A.M."/>
            <person name="Roscito J.G."/>
            <person name="Kirilenko B.M."/>
            <person name="Davalos L.M."/>
            <person name="Corthals A.P."/>
            <person name="Power M.L."/>
            <person name="Jones G."/>
            <person name="Ransome R.D."/>
            <person name="Dechmann D.K.N."/>
            <person name="Locatelli A.G."/>
            <person name="Puechmaille S.J."/>
            <person name="Fedrigo O."/>
            <person name="Jarvis E.D."/>
            <person name="Hiller M."/>
            <person name="Vernes S.C."/>
            <person name="Myers E.W."/>
            <person name="Teeling E.C."/>
        </authorList>
    </citation>
    <scope>NUCLEOTIDE SEQUENCE [LARGE SCALE GENOMIC DNA]</scope>
    <source>
        <strain evidence="2">MRouAeg1</strain>
        <tissue evidence="2">Muscle</tissue>
    </source>
</reference>
<feature type="region of interest" description="Disordered" evidence="1">
    <location>
        <begin position="30"/>
        <end position="103"/>
    </location>
</feature>
<evidence type="ECO:0000313" key="2">
    <source>
        <dbReference type="EMBL" id="KAF6447570.1"/>
    </source>
</evidence>
<evidence type="ECO:0000256" key="1">
    <source>
        <dbReference type="SAM" id="MobiDB-lite"/>
    </source>
</evidence>
<name>A0A7J8FJ05_ROUAE</name>
<organism evidence="2 3">
    <name type="scientific">Rousettus aegyptiacus</name>
    <name type="common">Egyptian fruit bat</name>
    <name type="synonym">Pteropus aegyptiacus</name>
    <dbReference type="NCBI Taxonomy" id="9407"/>
    <lineage>
        <taxon>Eukaryota</taxon>
        <taxon>Metazoa</taxon>
        <taxon>Chordata</taxon>
        <taxon>Craniata</taxon>
        <taxon>Vertebrata</taxon>
        <taxon>Euteleostomi</taxon>
        <taxon>Mammalia</taxon>
        <taxon>Eutheria</taxon>
        <taxon>Laurasiatheria</taxon>
        <taxon>Chiroptera</taxon>
        <taxon>Yinpterochiroptera</taxon>
        <taxon>Pteropodoidea</taxon>
        <taxon>Pteropodidae</taxon>
        <taxon>Rousettinae</taxon>
        <taxon>Rousettus</taxon>
    </lineage>
</organism>
<evidence type="ECO:0000313" key="3">
    <source>
        <dbReference type="Proteomes" id="UP000593571"/>
    </source>
</evidence>
<dbReference type="EMBL" id="JACASE010000007">
    <property type="protein sequence ID" value="KAF6447570.1"/>
    <property type="molecule type" value="Genomic_DNA"/>
</dbReference>
<feature type="compositionally biased region" description="Low complexity" evidence="1">
    <location>
        <begin position="32"/>
        <end position="44"/>
    </location>
</feature>
<feature type="compositionally biased region" description="Basic and acidic residues" evidence="1">
    <location>
        <begin position="51"/>
        <end position="63"/>
    </location>
</feature>
<keyword evidence="3" id="KW-1185">Reference proteome</keyword>
<dbReference type="Proteomes" id="UP000593571">
    <property type="component" value="Unassembled WGS sequence"/>
</dbReference>
<gene>
    <name evidence="2" type="ORF">HJG63_011997</name>
</gene>
<proteinExistence type="predicted"/>
<sequence>MHRLVSMPTRTRRTASGACERVTGRSIAVLCPSTRSTSPVSPTTAMSAEGPETRQPHTSDCREAPPTTAPPGLARFMGAPASTSYTQGGAMGPSPHAGHPEPGILRLPGPRGLFLPPGCGLTAPSRRATTVLLSWKC</sequence>
<accession>A0A7J8FJ05</accession>
<comment type="caution">
    <text evidence="2">The sequence shown here is derived from an EMBL/GenBank/DDBJ whole genome shotgun (WGS) entry which is preliminary data.</text>
</comment>